<evidence type="ECO:0000256" key="2">
    <source>
        <dbReference type="ARBA" id="ARBA00022679"/>
    </source>
</evidence>
<name>A0ABD1R490_9LAMI</name>
<evidence type="ECO:0000313" key="6">
    <source>
        <dbReference type="Proteomes" id="UP001604277"/>
    </source>
</evidence>
<evidence type="ECO:0000313" key="5">
    <source>
        <dbReference type="EMBL" id="KAL2483252.1"/>
    </source>
</evidence>
<dbReference type="AlphaFoldDB" id="A0ABD1R490"/>
<dbReference type="PANTHER" id="PTHR31623:SF17">
    <property type="entry name" value="F21J9.9"/>
    <property type="match status" value="1"/>
</dbReference>
<evidence type="ECO:0000256" key="4">
    <source>
        <dbReference type="SAM" id="MobiDB-lite"/>
    </source>
</evidence>
<evidence type="ECO:0000256" key="1">
    <source>
        <dbReference type="ARBA" id="ARBA00009861"/>
    </source>
</evidence>
<keyword evidence="6" id="KW-1185">Reference proteome</keyword>
<dbReference type="Pfam" id="PF02458">
    <property type="entry name" value="Transferase"/>
    <property type="match status" value="1"/>
</dbReference>
<keyword evidence="2" id="KW-0808">Transferase</keyword>
<dbReference type="EMBL" id="JBFOLJ010000013">
    <property type="protein sequence ID" value="KAL2483252.1"/>
    <property type="molecule type" value="Genomic_DNA"/>
</dbReference>
<sequence>MPLVYFYPADGKISNWERSNHLKKSLPQALTRFYPLAGRIVDNLYVDCNDEGVEFFQAKAEVELSEILSNPIPGELNKFLPYDLNDSRDYCMSVQVSFHELWWNGCRFSHFSQDCRFHVPSLVCKQLGRHCSVGILIFHTQSLRLPLFSQPKDHVPDSNLVIKEEIVTKIFVFSTSKIDALKDKFANTYGEKQRPTRTEALSTFIWSRFMASTSSRRQSQQDLLDRTGSKPPSKA</sequence>
<evidence type="ECO:0000256" key="3">
    <source>
        <dbReference type="ARBA" id="ARBA00023315"/>
    </source>
</evidence>
<keyword evidence="3" id="KW-0012">Acyltransferase</keyword>
<dbReference type="PANTHER" id="PTHR31623">
    <property type="entry name" value="F21J9.9"/>
    <property type="match status" value="1"/>
</dbReference>
<accession>A0ABD1R490</accession>
<comment type="caution">
    <text evidence="5">The sequence shown here is derived from an EMBL/GenBank/DDBJ whole genome shotgun (WGS) entry which is preliminary data.</text>
</comment>
<organism evidence="5 6">
    <name type="scientific">Forsythia ovata</name>
    <dbReference type="NCBI Taxonomy" id="205694"/>
    <lineage>
        <taxon>Eukaryota</taxon>
        <taxon>Viridiplantae</taxon>
        <taxon>Streptophyta</taxon>
        <taxon>Embryophyta</taxon>
        <taxon>Tracheophyta</taxon>
        <taxon>Spermatophyta</taxon>
        <taxon>Magnoliopsida</taxon>
        <taxon>eudicotyledons</taxon>
        <taxon>Gunneridae</taxon>
        <taxon>Pentapetalae</taxon>
        <taxon>asterids</taxon>
        <taxon>lamiids</taxon>
        <taxon>Lamiales</taxon>
        <taxon>Oleaceae</taxon>
        <taxon>Forsythieae</taxon>
        <taxon>Forsythia</taxon>
    </lineage>
</organism>
<gene>
    <name evidence="5" type="ORF">Fot_44696</name>
</gene>
<comment type="similarity">
    <text evidence="1">Belongs to the plant acyltransferase family.</text>
</comment>
<dbReference type="InterPro" id="IPR023213">
    <property type="entry name" value="CAT-like_dom_sf"/>
</dbReference>
<dbReference type="GO" id="GO:0016746">
    <property type="term" value="F:acyltransferase activity"/>
    <property type="evidence" value="ECO:0007669"/>
    <property type="project" value="UniProtKB-KW"/>
</dbReference>
<protein>
    <submittedName>
        <fullName evidence="5">HXXXD-type acyl-transferase family protein</fullName>
    </submittedName>
</protein>
<dbReference type="Proteomes" id="UP001604277">
    <property type="component" value="Unassembled WGS sequence"/>
</dbReference>
<feature type="region of interest" description="Disordered" evidence="4">
    <location>
        <begin position="216"/>
        <end position="235"/>
    </location>
</feature>
<reference evidence="6" key="1">
    <citation type="submission" date="2024-07" db="EMBL/GenBank/DDBJ databases">
        <title>Two chromosome-level genome assemblies of Korean endemic species Abeliophyllum distichum and Forsythia ovata (Oleaceae).</title>
        <authorList>
            <person name="Jang H."/>
        </authorList>
    </citation>
    <scope>NUCLEOTIDE SEQUENCE [LARGE SCALE GENOMIC DNA]</scope>
</reference>
<proteinExistence type="inferred from homology"/>
<dbReference type="Gene3D" id="3.30.559.10">
    <property type="entry name" value="Chloramphenicol acetyltransferase-like domain"/>
    <property type="match status" value="2"/>
</dbReference>